<evidence type="ECO:0000313" key="2">
    <source>
        <dbReference type="Proteomes" id="UP000256269"/>
    </source>
</evidence>
<name>A0A3E0GU42_9PSEU</name>
<organism evidence="1 2">
    <name type="scientific">Kutzneria buriramensis</name>
    <dbReference type="NCBI Taxonomy" id="1045776"/>
    <lineage>
        <taxon>Bacteria</taxon>
        <taxon>Bacillati</taxon>
        <taxon>Actinomycetota</taxon>
        <taxon>Actinomycetes</taxon>
        <taxon>Pseudonocardiales</taxon>
        <taxon>Pseudonocardiaceae</taxon>
        <taxon>Kutzneria</taxon>
    </lineage>
</organism>
<dbReference type="EMBL" id="QUNO01000031">
    <property type="protein sequence ID" value="REH26961.1"/>
    <property type="molecule type" value="Genomic_DNA"/>
</dbReference>
<gene>
    <name evidence="1" type="ORF">BCF44_13116</name>
</gene>
<protein>
    <submittedName>
        <fullName evidence="1">Uncharacterized protein</fullName>
    </submittedName>
</protein>
<proteinExistence type="predicted"/>
<sequence length="89" mass="8998">MGSAATIETRVSEALDKVVSRNVGTPSAADSPQFIGHIAHVVEQAFAAYGAANYGPGVITSKAVVAAAGDGVTARSSVLDLLSVRERSV</sequence>
<dbReference type="RefSeq" id="WP_116181800.1">
    <property type="nucleotide sequence ID" value="NZ_CP144375.1"/>
</dbReference>
<dbReference type="Proteomes" id="UP000256269">
    <property type="component" value="Unassembled WGS sequence"/>
</dbReference>
<evidence type="ECO:0000313" key="1">
    <source>
        <dbReference type="EMBL" id="REH26961.1"/>
    </source>
</evidence>
<keyword evidence="2" id="KW-1185">Reference proteome</keyword>
<accession>A0A3E0GU42</accession>
<reference evidence="1 2" key="1">
    <citation type="submission" date="2018-08" db="EMBL/GenBank/DDBJ databases">
        <title>Genomic Encyclopedia of Archaeal and Bacterial Type Strains, Phase II (KMG-II): from individual species to whole genera.</title>
        <authorList>
            <person name="Goeker M."/>
        </authorList>
    </citation>
    <scope>NUCLEOTIDE SEQUENCE [LARGE SCALE GENOMIC DNA]</scope>
    <source>
        <strain evidence="1 2">DSM 45791</strain>
    </source>
</reference>
<comment type="caution">
    <text evidence="1">The sequence shown here is derived from an EMBL/GenBank/DDBJ whole genome shotgun (WGS) entry which is preliminary data.</text>
</comment>
<dbReference type="AlphaFoldDB" id="A0A3E0GU42"/>